<keyword evidence="2" id="KW-1185">Reference proteome</keyword>
<sequence>MGHRRGKLVASTDPNYKSRIQDAPVDVTICKSTQGSCNTNFIVQVAQQSLKDHSRGSCRGLAIQLLRIEKDIKTKVFDGSLSLYGRKDDLITIAGALSLPRDGTMIELTA</sequence>
<dbReference type="OrthoDB" id="2693302at2759"/>
<organism evidence="1 2">
    <name type="scientific">Suillus plorans</name>
    <dbReference type="NCBI Taxonomy" id="116603"/>
    <lineage>
        <taxon>Eukaryota</taxon>
        <taxon>Fungi</taxon>
        <taxon>Dikarya</taxon>
        <taxon>Basidiomycota</taxon>
        <taxon>Agaricomycotina</taxon>
        <taxon>Agaricomycetes</taxon>
        <taxon>Agaricomycetidae</taxon>
        <taxon>Boletales</taxon>
        <taxon>Suillineae</taxon>
        <taxon>Suillaceae</taxon>
        <taxon>Suillus</taxon>
    </lineage>
</organism>
<protein>
    <submittedName>
        <fullName evidence="1">Uncharacterized protein</fullName>
    </submittedName>
</protein>
<dbReference type="Proteomes" id="UP000719766">
    <property type="component" value="Unassembled WGS sequence"/>
</dbReference>
<gene>
    <name evidence="1" type="ORF">HD556DRAFT_1306465</name>
</gene>
<dbReference type="GeneID" id="64593680"/>
<dbReference type="EMBL" id="JABBWE010000015">
    <property type="protein sequence ID" value="KAG1797886.1"/>
    <property type="molecule type" value="Genomic_DNA"/>
</dbReference>
<reference evidence="1" key="1">
    <citation type="journal article" date="2020" name="New Phytol.">
        <title>Comparative genomics reveals dynamic genome evolution in host specialist ectomycorrhizal fungi.</title>
        <authorList>
            <person name="Lofgren L.A."/>
            <person name="Nguyen N.H."/>
            <person name="Vilgalys R."/>
            <person name="Ruytinx J."/>
            <person name="Liao H.L."/>
            <person name="Branco S."/>
            <person name="Kuo A."/>
            <person name="LaButti K."/>
            <person name="Lipzen A."/>
            <person name="Andreopoulos W."/>
            <person name="Pangilinan J."/>
            <person name="Riley R."/>
            <person name="Hundley H."/>
            <person name="Na H."/>
            <person name="Barry K."/>
            <person name="Grigoriev I.V."/>
            <person name="Stajich J.E."/>
            <person name="Kennedy P.G."/>
        </authorList>
    </citation>
    <scope>NUCLEOTIDE SEQUENCE</scope>
    <source>
        <strain evidence="1">S12</strain>
    </source>
</reference>
<proteinExistence type="predicted"/>
<dbReference type="AlphaFoldDB" id="A0A9P7DLP9"/>
<comment type="caution">
    <text evidence="1">The sequence shown here is derived from an EMBL/GenBank/DDBJ whole genome shotgun (WGS) entry which is preliminary data.</text>
</comment>
<evidence type="ECO:0000313" key="2">
    <source>
        <dbReference type="Proteomes" id="UP000719766"/>
    </source>
</evidence>
<dbReference type="RefSeq" id="XP_041162839.1">
    <property type="nucleotide sequence ID" value="XM_041299916.1"/>
</dbReference>
<name>A0A9P7DLP9_9AGAM</name>
<accession>A0A9P7DLP9</accession>
<evidence type="ECO:0000313" key="1">
    <source>
        <dbReference type="EMBL" id="KAG1797886.1"/>
    </source>
</evidence>